<proteinExistence type="inferred from homology"/>
<dbReference type="Gene3D" id="3.90.79.10">
    <property type="entry name" value="Nucleoside Triphosphate Pyrophosphohydrolase"/>
    <property type="match status" value="1"/>
</dbReference>
<protein>
    <recommendedName>
        <fullName evidence="4">ADP-ribose pyrophosphatase</fullName>
        <ecNumber evidence="3">3.6.1.13</ecNumber>
    </recommendedName>
    <alternativeName>
        <fullName evidence="9">ADP-ribose diphosphatase</fullName>
    </alternativeName>
    <alternativeName>
        <fullName evidence="11">ADP-ribose phosphohydrolase</fullName>
    </alternativeName>
    <alternativeName>
        <fullName evidence="10">Adenosine diphosphoribose pyrophosphatase</fullName>
    </alternativeName>
</protein>
<organism evidence="16 17">
    <name type="scientific">Mariprofundus erugo</name>
    <dbReference type="NCBI Taxonomy" id="2528639"/>
    <lineage>
        <taxon>Bacteria</taxon>
        <taxon>Pseudomonadati</taxon>
        <taxon>Pseudomonadota</taxon>
        <taxon>Candidatius Mariprofundia</taxon>
        <taxon>Mariprofundales</taxon>
        <taxon>Mariprofundaceae</taxon>
        <taxon>Mariprofundus</taxon>
    </lineage>
</organism>
<comment type="caution">
    <text evidence="16">The sequence shown here is derived from an EMBL/GenBank/DDBJ whole genome shotgun (WGS) entry which is preliminary data.</text>
</comment>
<evidence type="ECO:0000313" key="17">
    <source>
        <dbReference type="Proteomes" id="UP000306585"/>
    </source>
</evidence>
<dbReference type="PROSITE" id="PS00893">
    <property type="entry name" value="NUDIX_BOX"/>
    <property type="match status" value="1"/>
</dbReference>
<name>A0A5R9GUN2_9PROT</name>
<dbReference type="EMBL" id="VBRY01000002">
    <property type="protein sequence ID" value="TLS68685.1"/>
    <property type="molecule type" value="Genomic_DNA"/>
</dbReference>
<evidence type="ECO:0000256" key="2">
    <source>
        <dbReference type="ARBA" id="ARBA00007482"/>
    </source>
</evidence>
<dbReference type="NCBIfam" id="TIGR00052">
    <property type="entry name" value="nudix-type nucleoside diphosphatase, YffH/AdpP family"/>
    <property type="match status" value="1"/>
</dbReference>
<feature type="short sequence motif" description="Nudix box" evidence="14">
    <location>
        <begin position="84"/>
        <end position="106"/>
    </location>
</feature>
<dbReference type="PANTHER" id="PTHR11839:SF5">
    <property type="entry name" value="ADP-RIBOSE PYROPHOSPHATASE"/>
    <property type="match status" value="1"/>
</dbReference>
<dbReference type="InterPro" id="IPR000086">
    <property type="entry name" value="NUDIX_hydrolase_dom"/>
</dbReference>
<evidence type="ECO:0000256" key="4">
    <source>
        <dbReference type="ARBA" id="ARBA00013297"/>
    </source>
</evidence>
<evidence type="ECO:0000256" key="8">
    <source>
        <dbReference type="ARBA" id="ARBA00025164"/>
    </source>
</evidence>
<evidence type="ECO:0000256" key="13">
    <source>
        <dbReference type="PIRSR" id="PIRSR604385-2"/>
    </source>
</evidence>
<dbReference type="GO" id="GO:0019693">
    <property type="term" value="P:ribose phosphate metabolic process"/>
    <property type="evidence" value="ECO:0007669"/>
    <property type="project" value="TreeGrafter"/>
</dbReference>
<dbReference type="AlphaFoldDB" id="A0A5R9GUN2"/>
<evidence type="ECO:0000256" key="14">
    <source>
        <dbReference type="PIRSR" id="PIRSR604385-3"/>
    </source>
</evidence>
<evidence type="ECO:0000256" key="11">
    <source>
        <dbReference type="ARBA" id="ARBA00033056"/>
    </source>
</evidence>
<keyword evidence="6" id="KW-0378">Hydrolase</keyword>
<keyword evidence="17" id="KW-1185">Reference proteome</keyword>
<feature type="binding site" evidence="13">
    <location>
        <position position="103"/>
    </location>
    <ligand>
        <name>Mg(2+)</name>
        <dbReference type="ChEBI" id="CHEBI:18420"/>
        <label>1</label>
    </ligand>
</feature>
<feature type="binding site" evidence="13">
    <location>
        <position position="152"/>
    </location>
    <ligand>
        <name>Mg(2+)</name>
        <dbReference type="ChEBI" id="CHEBI:18420"/>
        <label>1</label>
    </ligand>
</feature>
<comment type="cofactor">
    <cofactor evidence="1 13">
        <name>Mg(2+)</name>
        <dbReference type="ChEBI" id="CHEBI:18420"/>
    </cofactor>
</comment>
<evidence type="ECO:0000256" key="6">
    <source>
        <dbReference type="ARBA" id="ARBA00022801"/>
    </source>
</evidence>
<keyword evidence="5 13" id="KW-0479">Metal-binding</keyword>
<dbReference type="GO" id="GO:0019144">
    <property type="term" value="F:ADP-sugar diphosphatase activity"/>
    <property type="evidence" value="ECO:0007669"/>
    <property type="project" value="TreeGrafter"/>
</dbReference>
<accession>A0A5R9GUN2</accession>
<evidence type="ECO:0000256" key="1">
    <source>
        <dbReference type="ARBA" id="ARBA00001946"/>
    </source>
</evidence>
<feature type="binding site" evidence="13">
    <location>
        <position position="83"/>
    </location>
    <ligand>
        <name>Mg(2+)</name>
        <dbReference type="ChEBI" id="CHEBI:18420"/>
        <label>1</label>
    </ligand>
</feature>
<dbReference type="EC" id="3.6.1.13" evidence="3"/>
<evidence type="ECO:0000256" key="7">
    <source>
        <dbReference type="ARBA" id="ARBA00022842"/>
    </source>
</evidence>
<keyword evidence="7 13" id="KW-0460">Magnesium</keyword>
<dbReference type="Proteomes" id="UP000306585">
    <property type="component" value="Unassembled WGS sequence"/>
</dbReference>
<evidence type="ECO:0000259" key="15">
    <source>
        <dbReference type="PROSITE" id="PS51462"/>
    </source>
</evidence>
<evidence type="ECO:0000256" key="12">
    <source>
        <dbReference type="ARBA" id="ARBA00049546"/>
    </source>
</evidence>
<evidence type="ECO:0000256" key="10">
    <source>
        <dbReference type="ARBA" id="ARBA00030308"/>
    </source>
</evidence>
<dbReference type="PANTHER" id="PTHR11839">
    <property type="entry name" value="UDP/ADP-SUGAR PYROPHOSPHATASE"/>
    <property type="match status" value="1"/>
</dbReference>
<sequence>MMEYKIVSKKPVYQGFFSMDVCTVEHERFDGHMQTIVRENMERGDAAAMLLFDPATDQVLLLEQFRIGPAMRDDNPWLIEIVAGIVDAGESIEQAIMREAHEESGFVPYQTTWLGRYYTTPGACSERIDLFLGLVDSTAPVGDGGGIADEHEDIRISWVSRTAAMQMLAEGRIASGAPMLAMLLAFGTPGIVNQQLLQTPQA</sequence>
<evidence type="ECO:0000256" key="5">
    <source>
        <dbReference type="ARBA" id="ARBA00022723"/>
    </source>
</evidence>
<gene>
    <name evidence="16" type="ORF">FEF65_03020</name>
</gene>
<dbReference type="GO" id="GO:0046872">
    <property type="term" value="F:metal ion binding"/>
    <property type="evidence" value="ECO:0007669"/>
    <property type="project" value="UniProtKB-KW"/>
</dbReference>
<dbReference type="InterPro" id="IPR020084">
    <property type="entry name" value="NUDIX_hydrolase_CS"/>
</dbReference>
<comment type="function">
    <text evidence="8">Acts on ADP-mannose and ADP-glucose as well as ADP-ribose. Prevents glycogen biosynthesis. The reaction catalyzed by this enzyme is a limiting step of the gluconeogenic process.</text>
</comment>
<dbReference type="GO" id="GO:0006753">
    <property type="term" value="P:nucleoside phosphate metabolic process"/>
    <property type="evidence" value="ECO:0007669"/>
    <property type="project" value="TreeGrafter"/>
</dbReference>
<evidence type="ECO:0000313" key="16">
    <source>
        <dbReference type="EMBL" id="TLS68685.1"/>
    </source>
</evidence>
<evidence type="ECO:0000256" key="3">
    <source>
        <dbReference type="ARBA" id="ARBA00012453"/>
    </source>
</evidence>
<feature type="binding site" evidence="13">
    <location>
        <position position="99"/>
    </location>
    <ligand>
        <name>Mg(2+)</name>
        <dbReference type="ChEBI" id="CHEBI:18420"/>
        <label>1</label>
    </ligand>
</feature>
<dbReference type="CDD" id="cd24155">
    <property type="entry name" value="NUDIX_ADPRase"/>
    <property type="match status" value="1"/>
</dbReference>
<evidence type="ECO:0000256" key="9">
    <source>
        <dbReference type="ARBA" id="ARBA00030162"/>
    </source>
</evidence>
<dbReference type="Pfam" id="PF00293">
    <property type="entry name" value="NUDIX"/>
    <property type="match status" value="1"/>
</dbReference>
<feature type="domain" description="Nudix hydrolase" evidence="15">
    <location>
        <begin position="42"/>
        <end position="181"/>
    </location>
</feature>
<dbReference type="SUPFAM" id="SSF55811">
    <property type="entry name" value="Nudix"/>
    <property type="match status" value="1"/>
</dbReference>
<dbReference type="InterPro" id="IPR015797">
    <property type="entry name" value="NUDIX_hydrolase-like_dom_sf"/>
</dbReference>
<comment type="catalytic activity">
    <reaction evidence="12">
        <text>ADP-D-ribose + H2O = D-ribose 5-phosphate + AMP + 2 H(+)</text>
        <dbReference type="Rhea" id="RHEA:10412"/>
        <dbReference type="ChEBI" id="CHEBI:15377"/>
        <dbReference type="ChEBI" id="CHEBI:15378"/>
        <dbReference type="ChEBI" id="CHEBI:57967"/>
        <dbReference type="ChEBI" id="CHEBI:78346"/>
        <dbReference type="ChEBI" id="CHEBI:456215"/>
        <dbReference type="EC" id="3.6.1.13"/>
    </reaction>
</comment>
<dbReference type="PROSITE" id="PS51462">
    <property type="entry name" value="NUDIX"/>
    <property type="match status" value="1"/>
</dbReference>
<dbReference type="InterPro" id="IPR004385">
    <property type="entry name" value="NDP_pyrophosphatase"/>
</dbReference>
<dbReference type="GO" id="GO:0005829">
    <property type="term" value="C:cytosol"/>
    <property type="evidence" value="ECO:0007669"/>
    <property type="project" value="TreeGrafter"/>
</dbReference>
<comment type="similarity">
    <text evidence="2">Belongs to the Nudix hydrolase family. NudF subfamily.</text>
</comment>
<dbReference type="GO" id="GO:0047631">
    <property type="term" value="F:ADP-ribose diphosphatase activity"/>
    <property type="evidence" value="ECO:0007669"/>
    <property type="project" value="UniProtKB-EC"/>
</dbReference>
<reference evidence="16 17" key="1">
    <citation type="journal article" date="2019" name="Appl. Environ. Microbiol.">
        <title>Environmental Evidence and Genomic Insight of Iron-oxidizing Bacteria Preference Towards More Corrosion Resistant Stainless Steel at Higher Salinities.</title>
        <authorList>
            <person name="Garrison C.E."/>
            <person name="Price K.A."/>
            <person name="Field E.K."/>
        </authorList>
    </citation>
    <scope>NUCLEOTIDE SEQUENCE [LARGE SCALE GENOMIC DNA]</scope>
    <source>
        <strain evidence="16 17">P3</strain>
    </source>
</reference>
<dbReference type="OrthoDB" id="5292471at2"/>